<dbReference type="Proteomes" id="UP000306888">
    <property type="component" value="Unassembled WGS sequence"/>
</dbReference>
<evidence type="ECO:0000313" key="2">
    <source>
        <dbReference type="Proteomes" id="UP000306888"/>
    </source>
</evidence>
<sequence>MKYYLVALFDDESYKHLNPIQRNLSKKFRANRNSPAPYIPLEVVENPNIDKLDLVVDKIIKPYKNFKVQLLPRVSVSEAQKTLNVKIEDVGYIKRLNRLMNDTLKLYGFNVPEENTEDQMHISLANLNFIPKDPKRLDGEINLKEKCETLKVDRIELWKFSNNKRETLIKSYPLKKNLYL</sequence>
<dbReference type="EMBL" id="SRYR01000006">
    <property type="protein sequence ID" value="TGY41626.1"/>
    <property type="molecule type" value="Genomic_DNA"/>
</dbReference>
<dbReference type="OrthoDB" id="2112057at2"/>
<comment type="caution">
    <text evidence="1">The sequence shown here is derived from an EMBL/GenBank/DDBJ whole genome shotgun (WGS) entry which is preliminary data.</text>
</comment>
<dbReference type="RefSeq" id="WP_136007370.1">
    <property type="nucleotide sequence ID" value="NZ_SRYR01000006.1"/>
</dbReference>
<dbReference type="SUPFAM" id="SSF55144">
    <property type="entry name" value="LigT-like"/>
    <property type="match status" value="1"/>
</dbReference>
<organism evidence="1 2">
    <name type="scientific">Clostridium sartagoforme</name>
    <dbReference type="NCBI Taxonomy" id="84031"/>
    <lineage>
        <taxon>Bacteria</taxon>
        <taxon>Bacillati</taxon>
        <taxon>Bacillota</taxon>
        <taxon>Clostridia</taxon>
        <taxon>Eubacteriales</taxon>
        <taxon>Clostridiaceae</taxon>
        <taxon>Clostridium</taxon>
    </lineage>
</organism>
<name>A0A4S2DHP4_9CLOT</name>
<gene>
    <name evidence="1" type="ORF">E5347_11475</name>
</gene>
<proteinExistence type="predicted"/>
<evidence type="ECO:0008006" key="3">
    <source>
        <dbReference type="Google" id="ProtNLM"/>
    </source>
</evidence>
<reference evidence="1 2" key="1">
    <citation type="submission" date="2019-04" db="EMBL/GenBank/DDBJ databases">
        <title>Microbes associate with the intestines of laboratory mice.</title>
        <authorList>
            <person name="Navarre W."/>
            <person name="Wong E."/>
            <person name="Huang K."/>
            <person name="Tropini C."/>
            <person name="Ng K."/>
            <person name="Yu B."/>
        </authorList>
    </citation>
    <scope>NUCLEOTIDE SEQUENCE [LARGE SCALE GENOMIC DNA]</scope>
    <source>
        <strain evidence="1 2">NM50_B9-20</strain>
    </source>
</reference>
<evidence type="ECO:0000313" key="1">
    <source>
        <dbReference type="EMBL" id="TGY41626.1"/>
    </source>
</evidence>
<keyword evidence="2" id="KW-1185">Reference proteome</keyword>
<dbReference type="AlphaFoldDB" id="A0A4S2DHP4"/>
<dbReference type="InterPro" id="IPR009097">
    <property type="entry name" value="Cyclic_Pdiesterase"/>
</dbReference>
<accession>A0A4S2DHP4</accession>
<dbReference type="Gene3D" id="3.90.1140.10">
    <property type="entry name" value="Cyclic phosphodiesterase"/>
    <property type="match status" value="1"/>
</dbReference>
<protein>
    <recommendedName>
        <fullName evidence="3">2'-5' RNA ligase family protein</fullName>
    </recommendedName>
</protein>